<evidence type="ECO:0000313" key="4">
    <source>
        <dbReference type="EMBL" id="GMT13120.1"/>
    </source>
</evidence>
<feature type="non-terminal residue" evidence="4">
    <location>
        <position position="1"/>
    </location>
</feature>
<keyword evidence="1" id="KW-0863">Zinc-finger</keyword>
<feature type="region of interest" description="Disordered" evidence="2">
    <location>
        <begin position="25"/>
        <end position="68"/>
    </location>
</feature>
<sequence>AVKRPHLCVICMKSFELETQLETHHQLLHAPRKRTKNEGQETTKKESSMKKEPRPRGRQSKVEQQVKEAGLPISAKELASLGRLEYLEFLNSLPETQREIT</sequence>
<keyword evidence="5" id="KW-1185">Reference proteome</keyword>
<reference evidence="4" key="1">
    <citation type="submission" date="2023-10" db="EMBL/GenBank/DDBJ databases">
        <title>Genome assembly of Pristionchus species.</title>
        <authorList>
            <person name="Yoshida K."/>
            <person name="Sommer R.J."/>
        </authorList>
    </citation>
    <scope>NUCLEOTIDE SEQUENCE</scope>
    <source>
        <strain evidence="4">RS5133</strain>
    </source>
</reference>
<name>A0AAV5V3Q8_9BILA</name>
<dbReference type="Proteomes" id="UP001432322">
    <property type="component" value="Unassembled WGS sequence"/>
</dbReference>
<evidence type="ECO:0000313" key="5">
    <source>
        <dbReference type="Proteomes" id="UP001432322"/>
    </source>
</evidence>
<dbReference type="EMBL" id="BTSY01000002">
    <property type="protein sequence ID" value="GMT13120.1"/>
    <property type="molecule type" value="Genomic_DNA"/>
</dbReference>
<feature type="compositionally biased region" description="Basic and acidic residues" evidence="2">
    <location>
        <begin position="36"/>
        <end position="66"/>
    </location>
</feature>
<protein>
    <recommendedName>
        <fullName evidence="3">C2H2-type domain-containing protein</fullName>
    </recommendedName>
</protein>
<evidence type="ECO:0000256" key="1">
    <source>
        <dbReference type="PROSITE-ProRule" id="PRU00042"/>
    </source>
</evidence>
<dbReference type="PROSITE" id="PS50157">
    <property type="entry name" value="ZINC_FINGER_C2H2_2"/>
    <property type="match status" value="1"/>
</dbReference>
<dbReference type="AlphaFoldDB" id="A0AAV5V3Q8"/>
<organism evidence="4 5">
    <name type="scientific">Pristionchus fissidentatus</name>
    <dbReference type="NCBI Taxonomy" id="1538716"/>
    <lineage>
        <taxon>Eukaryota</taxon>
        <taxon>Metazoa</taxon>
        <taxon>Ecdysozoa</taxon>
        <taxon>Nematoda</taxon>
        <taxon>Chromadorea</taxon>
        <taxon>Rhabditida</taxon>
        <taxon>Rhabditina</taxon>
        <taxon>Diplogasteromorpha</taxon>
        <taxon>Diplogasteroidea</taxon>
        <taxon>Neodiplogasteridae</taxon>
        <taxon>Pristionchus</taxon>
    </lineage>
</organism>
<accession>A0AAV5V3Q8</accession>
<evidence type="ECO:0000256" key="2">
    <source>
        <dbReference type="SAM" id="MobiDB-lite"/>
    </source>
</evidence>
<feature type="non-terminal residue" evidence="4">
    <location>
        <position position="101"/>
    </location>
</feature>
<dbReference type="GO" id="GO:0008270">
    <property type="term" value="F:zinc ion binding"/>
    <property type="evidence" value="ECO:0007669"/>
    <property type="project" value="UniProtKB-KW"/>
</dbReference>
<gene>
    <name evidence="4" type="ORF">PFISCL1PPCAC_4417</name>
</gene>
<feature type="domain" description="C2H2-type" evidence="3">
    <location>
        <begin position="6"/>
        <end position="34"/>
    </location>
</feature>
<comment type="caution">
    <text evidence="4">The sequence shown here is derived from an EMBL/GenBank/DDBJ whole genome shotgun (WGS) entry which is preliminary data.</text>
</comment>
<evidence type="ECO:0000259" key="3">
    <source>
        <dbReference type="PROSITE" id="PS50157"/>
    </source>
</evidence>
<feature type="compositionally biased region" description="Basic residues" evidence="2">
    <location>
        <begin position="26"/>
        <end position="35"/>
    </location>
</feature>
<keyword evidence="1" id="KW-0862">Zinc</keyword>
<proteinExistence type="predicted"/>
<dbReference type="InterPro" id="IPR013087">
    <property type="entry name" value="Znf_C2H2_type"/>
</dbReference>
<dbReference type="PROSITE" id="PS00028">
    <property type="entry name" value="ZINC_FINGER_C2H2_1"/>
    <property type="match status" value="1"/>
</dbReference>
<keyword evidence="1" id="KW-0479">Metal-binding</keyword>